<feature type="transmembrane region" description="Helical" evidence="1">
    <location>
        <begin position="52"/>
        <end position="82"/>
    </location>
</feature>
<feature type="transmembrane region" description="Helical" evidence="1">
    <location>
        <begin position="12"/>
        <end position="32"/>
    </location>
</feature>
<reference evidence="2 3" key="1">
    <citation type="submission" date="2020-03" db="EMBL/GenBank/DDBJ databases">
        <title>Complete genome sequence of Shewanella sp.</title>
        <authorList>
            <person name="Kim Y.-S."/>
            <person name="Kim S.-J."/>
            <person name="Jung H.-K."/>
            <person name="Kim K.-H."/>
        </authorList>
    </citation>
    <scope>NUCLEOTIDE SEQUENCE [LARGE SCALE GENOMIC DNA]</scope>
    <source>
        <strain evidence="2 3">PN3F2</strain>
    </source>
</reference>
<evidence type="ECO:0000256" key="1">
    <source>
        <dbReference type="SAM" id="Phobius"/>
    </source>
</evidence>
<sequence length="233" mass="25625">MTKRDRIKQLAVRFGFLGCFGIFIGIALASGLDISEHASMGFLPLHKSISELGYYGHANFALVVNGGLFFGSLCIALSSLFALQITSGWLKYPFWLFLTASFIAQAATGLFPLNVYHLHVGALSFAILFSSIASVFFIVYVMQMKGQRLMLPLVLAICCLLVNLSMFALPYAGIIASPTPTMTYIDLIADSATIAPKPALWWQSLLQWLSCFSLIIWVVSLLGWLNKTTEAHQ</sequence>
<evidence type="ECO:0008006" key="4">
    <source>
        <dbReference type="Google" id="ProtNLM"/>
    </source>
</evidence>
<feature type="transmembrane region" description="Helical" evidence="1">
    <location>
        <begin position="205"/>
        <end position="225"/>
    </location>
</feature>
<feature type="transmembrane region" description="Helical" evidence="1">
    <location>
        <begin position="149"/>
        <end position="172"/>
    </location>
</feature>
<evidence type="ECO:0000313" key="3">
    <source>
        <dbReference type="Proteomes" id="UP000502608"/>
    </source>
</evidence>
<protein>
    <recommendedName>
        <fullName evidence="4">DUF998 domain-containing protein</fullName>
    </recommendedName>
</protein>
<proteinExistence type="predicted"/>
<name>A0A6G9QIV3_9GAMM</name>
<dbReference type="KEGG" id="saes:HBH39_04245"/>
<gene>
    <name evidence="2" type="ORF">HBH39_04245</name>
</gene>
<dbReference type="Proteomes" id="UP000502608">
    <property type="component" value="Chromosome"/>
</dbReference>
<accession>A0A6G9QIV3</accession>
<dbReference type="RefSeq" id="WP_167675905.1">
    <property type="nucleotide sequence ID" value="NZ_CP050313.1"/>
</dbReference>
<feature type="transmembrane region" description="Helical" evidence="1">
    <location>
        <begin position="122"/>
        <end position="142"/>
    </location>
</feature>
<organism evidence="2 3">
    <name type="scientific">Shewanella aestuarii</name>
    <dbReference type="NCBI Taxonomy" id="1028752"/>
    <lineage>
        <taxon>Bacteria</taxon>
        <taxon>Pseudomonadati</taxon>
        <taxon>Pseudomonadota</taxon>
        <taxon>Gammaproteobacteria</taxon>
        <taxon>Alteromonadales</taxon>
        <taxon>Shewanellaceae</taxon>
        <taxon>Shewanella</taxon>
    </lineage>
</organism>
<keyword evidence="1" id="KW-1133">Transmembrane helix</keyword>
<feature type="transmembrane region" description="Helical" evidence="1">
    <location>
        <begin position="94"/>
        <end position="116"/>
    </location>
</feature>
<dbReference type="EMBL" id="CP050313">
    <property type="protein sequence ID" value="QIR13809.1"/>
    <property type="molecule type" value="Genomic_DNA"/>
</dbReference>
<evidence type="ECO:0000313" key="2">
    <source>
        <dbReference type="EMBL" id="QIR13809.1"/>
    </source>
</evidence>
<keyword evidence="1" id="KW-0472">Membrane</keyword>
<keyword evidence="1" id="KW-0812">Transmembrane</keyword>
<keyword evidence="3" id="KW-1185">Reference proteome</keyword>
<dbReference type="AlphaFoldDB" id="A0A6G9QIV3"/>